<name>A0A2U1SZV2_9MICO</name>
<gene>
    <name evidence="1" type="ORF">DF220_04290</name>
</gene>
<accession>A0A2U1SZV2</accession>
<dbReference type="OrthoDB" id="5099734at2"/>
<sequence length="265" mass="29041">MTDLSLRMPNTQLRAVLNLGPKRAASVTLPPHLGEPELALDWDDDERMSGLFVDFASGQIHLEASDAGVDFHFHGPHGEDIEASPWSPADTRVLVEWATLLMLDMHALCPELLDDISQAAAWHELGYDLYICEVEEPVQLDLVEVEVEGELMTLPWLGAGTVSHDHIDGDDHPIALSWTPVVDGEPNLAIAEAWTDPRTGLPRTKALRGIDWEKVGLPAGEVLSWLEGIYLNHHVIPDAAGSLLSAVLRRVGGLDSEDSSPNLRR</sequence>
<dbReference type="AlphaFoldDB" id="A0A2U1SZV2"/>
<dbReference type="Proteomes" id="UP000244978">
    <property type="component" value="Unassembled WGS sequence"/>
</dbReference>
<organism evidence="1 2">
    <name type="scientific">Homoserinimonas hongtaonis</name>
    <dbReference type="NCBI Taxonomy" id="2079791"/>
    <lineage>
        <taxon>Bacteria</taxon>
        <taxon>Bacillati</taxon>
        <taxon>Actinomycetota</taxon>
        <taxon>Actinomycetes</taxon>
        <taxon>Micrococcales</taxon>
        <taxon>Microbacteriaceae</taxon>
        <taxon>Homoserinimonas</taxon>
    </lineage>
</organism>
<evidence type="ECO:0000313" key="2">
    <source>
        <dbReference type="Proteomes" id="UP000244978"/>
    </source>
</evidence>
<protein>
    <submittedName>
        <fullName evidence="1">Uncharacterized protein</fullName>
    </submittedName>
</protein>
<keyword evidence="2" id="KW-1185">Reference proteome</keyword>
<dbReference type="EMBL" id="QEEX01000001">
    <property type="protein sequence ID" value="PWB97142.1"/>
    <property type="molecule type" value="Genomic_DNA"/>
</dbReference>
<reference evidence="2" key="1">
    <citation type="submission" date="2018-04" db="EMBL/GenBank/DDBJ databases">
        <authorList>
            <person name="Liu S."/>
            <person name="Wang Z."/>
            <person name="Li J."/>
        </authorList>
    </citation>
    <scope>NUCLEOTIDE SEQUENCE [LARGE SCALE GENOMIC DNA]</scope>
    <source>
        <strain evidence="2">S1194</strain>
    </source>
</reference>
<proteinExistence type="predicted"/>
<comment type="caution">
    <text evidence="1">The sequence shown here is derived from an EMBL/GenBank/DDBJ whole genome shotgun (WGS) entry which is preliminary data.</text>
</comment>
<dbReference type="KEGG" id="salc:C2138_09175"/>
<dbReference type="RefSeq" id="WP_108517270.1">
    <property type="nucleotide sequence ID" value="NZ_CP026951.1"/>
</dbReference>
<evidence type="ECO:0000313" key="1">
    <source>
        <dbReference type="EMBL" id="PWB97142.1"/>
    </source>
</evidence>